<comment type="caution">
    <text evidence="8">The sequence shown here is derived from an EMBL/GenBank/DDBJ whole genome shotgun (WGS) entry which is preliminary data.</text>
</comment>
<comment type="similarity">
    <text evidence="2 7">Belongs to the UPF0056 (MarC) family.</text>
</comment>
<dbReference type="AlphaFoldDB" id="A0A1X4XX16"/>
<keyword evidence="3" id="KW-1003">Cell membrane</keyword>
<organism evidence="8 9">
    <name type="scientific">Desulfurella amilsii</name>
    <dbReference type="NCBI Taxonomy" id="1562698"/>
    <lineage>
        <taxon>Bacteria</taxon>
        <taxon>Pseudomonadati</taxon>
        <taxon>Campylobacterota</taxon>
        <taxon>Desulfurellia</taxon>
        <taxon>Desulfurellales</taxon>
        <taxon>Desulfurellaceae</taxon>
        <taxon>Desulfurella</taxon>
    </lineage>
</organism>
<comment type="subcellular location">
    <subcellularLocation>
        <location evidence="1 7">Cell membrane</location>
        <topology evidence="1 7">Multi-pass membrane protein</topology>
    </subcellularLocation>
</comment>
<dbReference type="Pfam" id="PF01914">
    <property type="entry name" value="MarC"/>
    <property type="match status" value="1"/>
</dbReference>
<feature type="transmembrane region" description="Helical" evidence="7">
    <location>
        <begin position="184"/>
        <end position="206"/>
    </location>
</feature>
<dbReference type="Proteomes" id="UP000194141">
    <property type="component" value="Unassembled WGS sequence"/>
</dbReference>
<evidence type="ECO:0000313" key="8">
    <source>
        <dbReference type="EMBL" id="OSS42079.1"/>
    </source>
</evidence>
<keyword evidence="5 7" id="KW-1133">Transmembrane helix</keyword>
<feature type="transmembrane region" description="Helical" evidence="7">
    <location>
        <begin position="18"/>
        <end position="37"/>
    </location>
</feature>
<keyword evidence="9" id="KW-1185">Reference proteome</keyword>
<dbReference type="PANTHER" id="PTHR33508:SF1">
    <property type="entry name" value="UPF0056 MEMBRANE PROTEIN YHCE"/>
    <property type="match status" value="1"/>
</dbReference>
<evidence type="ECO:0000256" key="2">
    <source>
        <dbReference type="ARBA" id="ARBA00009784"/>
    </source>
</evidence>
<accession>A0A1X4XX16</accession>
<reference evidence="8 9" key="1">
    <citation type="journal article" date="2017" name="Front. Microbiol.">
        <title>Genome Sequence of Desulfurella amilsii Strain TR1 and Comparative Genomics of Desulfurellaceae Family.</title>
        <authorList>
            <person name="Florentino A.P."/>
            <person name="Stams A.J."/>
            <person name="Sanchez-Andrea I."/>
        </authorList>
    </citation>
    <scope>NUCLEOTIDE SEQUENCE [LARGE SCALE GENOMIC DNA]</scope>
    <source>
        <strain evidence="8 9">TR1</strain>
    </source>
</reference>
<dbReference type="NCBIfam" id="TIGR00427">
    <property type="entry name" value="NAAT family transporter"/>
    <property type="match status" value="1"/>
</dbReference>
<dbReference type="PANTHER" id="PTHR33508">
    <property type="entry name" value="UPF0056 MEMBRANE PROTEIN YHCE"/>
    <property type="match status" value="1"/>
</dbReference>
<feature type="transmembrane region" description="Helical" evidence="7">
    <location>
        <begin position="74"/>
        <end position="99"/>
    </location>
</feature>
<gene>
    <name evidence="8" type="ORF">DESAMIL20_1632</name>
</gene>
<dbReference type="STRING" id="1562698.DESAMIL20_1632"/>
<evidence type="ECO:0000256" key="6">
    <source>
        <dbReference type="ARBA" id="ARBA00023136"/>
    </source>
</evidence>
<sequence length="218" mass="23917">MTMDFNTVDFFSFTLKSVISIFAILNPFGALPVFVSLTQNYSQNDKRYIVRRSIYFVVGILTFFFLFGELLFKIFGINIGSLEVAGGILLSLVSINMVFGNPYKERTSKDELAEAEDKENIALVPLAIPLLSGPGAIATVITLSTSVENLFLYVAIFIAIIISCIAVYFVLISSSYLNSFLGKIGIGIISRLMGIILLAISVQFIVNGLKILFPVIAK</sequence>
<feature type="transmembrane region" description="Helical" evidence="7">
    <location>
        <begin position="49"/>
        <end position="68"/>
    </location>
</feature>
<evidence type="ECO:0000256" key="1">
    <source>
        <dbReference type="ARBA" id="ARBA00004651"/>
    </source>
</evidence>
<evidence type="ECO:0000256" key="7">
    <source>
        <dbReference type="RuleBase" id="RU362048"/>
    </source>
</evidence>
<evidence type="ECO:0000256" key="3">
    <source>
        <dbReference type="ARBA" id="ARBA00022475"/>
    </source>
</evidence>
<name>A0A1X4XX16_9BACT</name>
<feature type="transmembrane region" description="Helical" evidence="7">
    <location>
        <begin position="150"/>
        <end position="172"/>
    </location>
</feature>
<evidence type="ECO:0000256" key="5">
    <source>
        <dbReference type="ARBA" id="ARBA00022989"/>
    </source>
</evidence>
<dbReference type="RefSeq" id="WP_204218584.1">
    <property type="nucleotide sequence ID" value="NZ_MDSU01000018.1"/>
</dbReference>
<protein>
    <recommendedName>
        <fullName evidence="7">UPF0056 membrane protein</fullName>
    </recommendedName>
</protein>
<dbReference type="InterPro" id="IPR002771">
    <property type="entry name" value="Multi_antbiot-R_MarC"/>
</dbReference>
<dbReference type="GO" id="GO:0005886">
    <property type="term" value="C:plasma membrane"/>
    <property type="evidence" value="ECO:0007669"/>
    <property type="project" value="UniProtKB-SubCell"/>
</dbReference>
<keyword evidence="6 7" id="KW-0472">Membrane</keyword>
<evidence type="ECO:0000313" key="9">
    <source>
        <dbReference type="Proteomes" id="UP000194141"/>
    </source>
</evidence>
<dbReference type="EMBL" id="MDSU01000018">
    <property type="protein sequence ID" value="OSS42079.1"/>
    <property type="molecule type" value="Genomic_DNA"/>
</dbReference>
<evidence type="ECO:0000256" key="4">
    <source>
        <dbReference type="ARBA" id="ARBA00022692"/>
    </source>
</evidence>
<feature type="transmembrane region" description="Helical" evidence="7">
    <location>
        <begin position="120"/>
        <end position="144"/>
    </location>
</feature>
<proteinExistence type="inferred from homology"/>
<keyword evidence="4 7" id="KW-0812">Transmembrane</keyword>